<dbReference type="STRING" id="553219.CAMSH0001_1624"/>
<evidence type="ECO:0000313" key="1">
    <source>
        <dbReference type="EMBL" id="EET79346.1"/>
    </source>
</evidence>
<name>C6RGZ0_9BACT</name>
<reference evidence="1 2" key="1">
    <citation type="submission" date="2009-07" db="EMBL/GenBank/DDBJ databases">
        <authorList>
            <person name="Madupu R."/>
            <person name="Sebastian Y."/>
            <person name="Durkin A.S."/>
            <person name="Torralba M."/>
            <person name="Methe B."/>
            <person name="Sutton G.G."/>
            <person name="Strausberg R.L."/>
            <person name="Nelson K.E."/>
        </authorList>
    </citation>
    <scope>NUCLEOTIDE SEQUENCE [LARGE SCALE GENOMIC DNA]</scope>
    <source>
        <strain evidence="1 2">RM3277</strain>
    </source>
</reference>
<dbReference type="AlphaFoldDB" id="C6RGZ0"/>
<comment type="caution">
    <text evidence="1">The sequence shown here is derived from an EMBL/GenBank/DDBJ whole genome shotgun (WGS) entry which is preliminary data.</text>
</comment>
<dbReference type="Proteomes" id="UP000003107">
    <property type="component" value="Unassembled WGS sequence"/>
</dbReference>
<sequence length="49" mass="5578">MVNVGAKFDACSLEVNFKVEFYPLDFLLQILSHFSKSNLNSNDKLMPLV</sequence>
<protein>
    <submittedName>
        <fullName evidence="1">Uncharacterized protein</fullName>
    </submittedName>
</protein>
<evidence type="ECO:0000313" key="2">
    <source>
        <dbReference type="Proteomes" id="UP000003107"/>
    </source>
</evidence>
<proteinExistence type="predicted"/>
<gene>
    <name evidence="1" type="ORF">CAMSH0001_1624</name>
</gene>
<organism evidence="1 2">
    <name type="scientific">Campylobacter showae RM3277</name>
    <dbReference type="NCBI Taxonomy" id="553219"/>
    <lineage>
        <taxon>Bacteria</taxon>
        <taxon>Pseudomonadati</taxon>
        <taxon>Campylobacterota</taxon>
        <taxon>Epsilonproteobacteria</taxon>
        <taxon>Campylobacterales</taxon>
        <taxon>Campylobacteraceae</taxon>
        <taxon>Campylobacter</taxon>
    </lineage>
</organism>
<dbReference type="EMBL" id="ACVQ01000022">
    <property type="protein sequence ID" value="EET79346.1"/>
    <property type="molecule type" value="Genomic_DNA"/>
</dbReference>
<keyword evidence="2" id="KW-1185">Reference proteome</keyword>
<accession>C6RGZ0</accession>